<evidence type="ECO:0000313" key="3">
    <source>
        <dbReference type="Proteomes" id="UP001187315"/>
    </source>
</evidence>
<evidence type="ECO:0000256" key="1">
    <source>
        <dbReference type="SAM" id="MobiDB-lite"/>
    </source>
</evidence>
<feature type="compositionally biased region" description="Pro residues" evidence="1">
    <location>
        <begin position="76"/>
        <end position="108"/>
    </location>
</feature>
<proteinExistence type="predicted"/>
<sequence length="289" mass="32221">MLKEWEPAFDIAVRWYKNKFGKRHLTEAIEEVKTRLLTLANKTHRTLEFLEVIPQVEEAVEINLSPPPTRNWHSPPSDPNTPPPPPGPQSPITLPPPPEPQPPTPLPQRTPKQSRDSLQTPKPHTSNPVVVDPDDIPDLFTIHTCSATELTVETSTPRVTRPPEGIAQDMTTHVVMVHPGIPNPQLNQLSQGSPQIGTTGDTMVDDLICISDQEVENSTLPMPQLTPIRAISTPPRTFKPTRHLNTLRKVSTWSLTRVPEVVPDLQLTEKENTVGGHRNHPLCVDFFGQ</sequence>
<accession>A0AA88N1Z5</accession>
<protein>
    <submittedName>
        <fullName evidence="2">Uncharacterized protein</fullName>
    </submittedName>
</protein>
<dbReference type="Proteomes" id="UP001187315">
    <property type="component" value="Unassembled WGS sequence"/>
</dbReference>
<dbReference type="EMBL" id="JAVHJS010000009">
    <property type="protein sequence ID" value="KAK2847688.1"/>
    <property type="molecule type" value="Genomic_DNA"/>
</dbReference>
<reference evidence="2" key="1">
    <citation type="submission" date="2023-08" db="EMBL/GenBank/DDBJ databases">
        <title>Pelteobagrus vachellii genome.</title>
        <authorList>
            <person name="Liu H."/>
        </authorList>
    </citation>
    <scope>NUCLEOTIDE SEQUENCE</scope>
    <source>
        <strain evidence="2">PRFRI_2022a</strain>
        <tissue evidence="2">Muscle</tissue>
    </source>
</reference>
<keyword evidence="3" id="KW-1185">Reference proteome</keyword>
<feature type="compositionally biased region" description="Polar residues" evidence="1">
    <location>
        <begin position="116"/>
        <end position="127"/>
    </location>
</feature>
<evidence type="ECO:0000313" key="2">
    <source>
        <dbReference type="EMBL" id="KAK2847688.1"/>
    </source>
</evidence>
<dbReference type="AlphaFoldDB" id="A0AA88N1Z5"/>
<name>A0AA88N1Z5_TACVA</name>
<feature type="region of interest" description="Disordered" evidence="1">
    <location>
        <begin position="64"/>
        <end position="135"/>
    </location>
</feature>
<organism evidence="2 3">
    <name type="scientific">Tachysurus vachellii</name>
    <name type="common">Darkbarbel catfish</name>
    <name type="synonym">Pelteobagrus vachellii</name>
    <dbReference type="NCBI Taxonomy" id="175792"/>
    <lineage>
        <taxon>Eukaryota</taxon>
        <taxon>Metazoa</taxon>
        <taxon>Chordata</taxon>
        <taxon>Craniata</taxon>
        <taxon>Vertebrata</taxon>
        <taxon>Euteleostomi</taxon>
        <taxon>Actinopterygii</taxon>
        <taxon>Neopterygii</taxon>
        <taxon>Teleostei</taxon>
        <taxon>Ostariophysi</taxon>
        <taxon>Siluriformes</taxon>
        <taxon>Bagridae</taxon>
        <taxon>Tachysurus</taxon>
    </lineage>
</organism>
<gene>
    <name evidence="2" type="ORF">Q7C36_009370</name>
</gene>
<comment type="caution">
    <text evidence="2">The sequence shown here is derived from an EMBL/GenBank/DDBJ whole genome shotgun (WGS) entry which is preliminary data.</text>
</comment>